<keyword evidence="2" id="KW-1185">Reference proteome</keyword>
<dbReference type="Proteomes" id="UP000886998">
    <property type="component" value="Unassembled WGS sequence"/>
</dbReference>
<proteinExistence type="predicted"/>
<accession>A0A8X7C6W0</accession>
<name>A0A8X7C6W0_9ARAC</name>
<comment type="caution">
    <text evidence="1">The sequence shown here is derived from an EMBL/GenBank/DDBJ whole genome shotgun (WGS) entry which is preliminary data.</text>
</comment>
<reference evidence="1" key="1">
    <citation type="submission" date="2020-08" db="EMBL/GenBank/DDBJ databases">
        <title>Multicomponent nature underlies the extraordinary mechanical properties of spider dragline silk.</title>
        <authorList>
            <person name="Kono N."/>
            <person name="Nakamura H."/>
            <person name="Mori M."/>
            <person name="Yoshida Y."/>
            <person name="Ohtoshi R."/>
            <person name="Malay A.D."/>
            <person name="Moran D.A.P."/>
            <person name="Tomita M."/>
            <person name="Numata K."/>
            <person name="Arakawa K."/>
        </authorList>
    </citation>
    <scope>NUCLEOTIDE SEQUENCE</scope>
</reference>
<sequence>MSLFYCVTNNIVVSNIDENLTCTDHEEADTKIIHHIYNIDAQTNFDIRCSDTAAIMLGNMRHLKNNDFHVWILTGIVHKKKILMMLMKIKKIVQYQHWIDDK</sequence>
<evidence type="ECO:0000313" key="1">
    <source>
        <dbReference type="EMBL" id="GFY59686.1"/>
    </source>
</evidence>
<protein>
    <submittedName>
        <fullName evidence="1">Uncharacterized protein</fullName>
    </submittedName>
</protein>
<dbReference type="EMBL" id="BMAV01012746">
    <property type="protein sequence ID" value="GFY59686.1"/>
    <property type="molecule type" value="Genomic_DNA"/>
</dbReference>
<organism evidence="1 2">
    <name type="scientific">Trichonephila inaurata madagascariensis</name>
    <dbReference type="NCBI Taxonomy" id="2747483"/>
    <lineage>
        <taxon>Eukaryota</taxon>
        <taxon>Metazoa</taxon>
        <taxon>Ecdysozoa</taxon>
        <taxon>Arthropoda</taxon>
        <taxon>Chelicerata</taxon>
        <taxon>Arachnida</taxon>
        <taxon>Araneae</taxon>
        <taxon>Araneomorphae</taxon>
        <taxon>Entelegynae</taxon>
        <taxon>Araneoidea</taxon>
        <taxon>Nephilidae</taxon>
        <taxon>Trichonephila</taxon>
        <taxon>Trichonephila inaurata</taxon>
    </lineage>
</organism>
<dbReference type="AlphaFoldDB" id="A0A8X7C6W0"/>
<gene>
    <name evidence="1" type="primary">NCL1_58399</name>
    <name evidence="1" type="ORF">TNIN_428321</name>
</gene>
<feature type="non-terminal residue" evidence="1">
    <location>
        <position position="1"/>
    </location>
</feature>
<evidence type="ECO:0000313" key="2">
    <source>
        <dbReference type="Proteomes" id="UP000886998"/>
    </source>
</evidence>